<evidence type="ECO:0000313" key="2">
    <source>
        <dbReference type="EMBL" id="VYU66880.1"/>
    </source>
</evidence>
<feature type="chain" id="PRO_5027091216" evidence="1">
    <location>
        <begin position="20"/>
        <end position="1019"/>
    </location>
</feature>
<feature type="signal peptide" evidence="1">
    <location>
        <begin position="1"/>
        <end position="19"/>
    </location>
</feature>
<protein>
    <submittedName>
        <fullName evidence="2">Uncharacterized protein</fullName>
    </submittedName>
</protein>
<keyword evidence="1" id="KW-0732">Signal</keyword>
<name>A0A6N3GS56_9BACT</name>
<dbReference type="InterPro" id="IPR026444">
    <property type="entry name" value="Secre_tail"/>
</dbReference>
<dbReference type="RefSeq" id="WP_412441538.1">
    <property type="nucleotide sequence ID" value="NZ_CACRUT010000031.1"/>
</dbReference>
<sequence length="1019" mass="114299">MKQFYLICMLLLISLATFGRDVTVHVTNQRGAAVSGLPVQFDNENFDTDANGDFVIKGLGRSGTYSFRYYKDYNYETVRFSWDGISSAVNVSLDGYYVTFQLVGLSDEEVAQVKGSDLKVSTKGSSGATYKTMGDDGILSFWWDAPAISWEFNTKVFGDCSGEVNLEEEKGIVPIAPKNGKYKVSLGNIKGHGGAAVEHATIDGIAAEKFIAVYRTPGYYTMEFMAPGYFPYSVAYQVVNKDVTVDIDLSQSRALRFLFTDRDGSAMENLSVNLRSVDNPRLDVDLATDASGFCEIYVMPGDYDYDPDYEKPFYPPETKSIQVSDEDVVEDVNLVGTTLLTVRLKNTKEIGTSNAKRILSRSSRLHYNGGGWDAFPRSGIEDGDDIVYGVLIEKEYTNASMSLLFSNTTKDILGVQEDNIVLDGKDVNFEYDFGTYLTAKLTAPDGYLFRGEAEIDGVEVSLDKEAVHDVLMPSGEHHWVVGLQTADGQQALPFGKEQSFNLEEDEAPIVYAFNEDDYYGIKFFVKDENGRPANGFPVTLRQADYDYEASSQTDADGCCTLFLLEPGGCRYEVGGSWAHGDSVYLPISESVSVDEGMLQETVSFEGYRGLSLRVKGNDEWDMSLPTVWINGVYEDFPMALDKSASTMEYAGHMMMPQGDYCGTVHVRDLDGHEASVDFSVELKENDVAETMDFSAYRAVDFTVNQEELLDGWVSVFKDGQKIEQQDGMNGALLLPPGKYTASYAGYQYCFRDTLYFEIADKAVKVDIQFNPEDFRTVTFEMVNQPEQVKFIEIRVDSMMTLRNQESVMFRKGKHYYEFGFVSVVENRHRLWPLEGTFEVDDEGKVVEVDLSQYRVFRLWLVMPDNSVAESGILPMYLSKEGKTLTLNYYYYLNTYALPLGTYDLEVEVNEEERYYGTLIIRTDCPDEITVQLSDKPNAIVDVSTHDLELSATMQNGRICVISTRSEEVEVRVYDLDGRVLWQGNVMPGSVTDTGLYGQGIYLISLKQEGCARTQKLIVR</sequence>
<reference evidence="2" key="1">
    <citation type="submission" date="2019-11" db="EMBL/GenBank/DDBJ databases">
        <authorList>
            <person name="Feng L."/>
        </authorList>
    </citation>
    <scope>NUCLEOTIDE SEQUENCE</scope>
    <source>
        <strain evidence="2">PclaraLFYP37</strain>
    </source>
</reference>
<accession>A0A6N3GS56</accession>
<proteinExistence type="predicted"/>
<dbReference type="AlphaFoldDB" id="A0A6N3GS56"/>
<dbReference type="NCBIfam" id="TIGR04183">
    <property type="entry name" value="Por_Secre_tail"/>
    <property type="match status" value="1"/>
</dbReference>
<evidence type="ECO:0000256" key="1">
    <source>
        <dbReference type="SAM" id="SignalP"/>
    </source>
</evidence>
<gene>
    <name evidence="2" type="ORF">PCLFYP37_00560</name>
</gene>
<organism evidence="2">
    <name type="scientific">Paraprevotella clara</name>
    <dbReference type="NCBI Taxonomy" id="454154"/>
    <lineage>
        <taxon>Bacteria</taxon>
        <taxon>Pseudomonadati</taxon>
        <taxon>Bacteroidota</taxon>
        <taxon>Bacteroidia</taxon>
        <taxon>Bacteroidales</taxon>
        <taxon>Prevotellaceae</taxon>
        <taxon>Paraprevotella</taxon>
    </lineage>
</organism>
<dbReference type="EMBL" id="CACRUT010000031">
    <property type="protein sequence ID" value="VYU66880.1"/>
    <property type="molecule type" value="Genomic_DNA"/>
</dbReference>